<feature type="transmembrane region" description="Helical" evidence="5">
    <location>
        <begin position="250"/>
        <end position="272"/>
    </location>
</feature>
<name>A0A4X2KWE4_VOMUR</name>
<dbReference type="Ensembl" id="ENSVURT00010018171.1">
    <property type="protein sequence ID" value="ENSVURP00010015983.1"/>
    <property type="gene ID" value="ENSVURG00010012240.1"/>
</dbReference>
<dbReference type="OrthoDB" id="9805957at2759"/>
<evidence type="ECO:0000313" key="8">
    <source>
        <dbReference type="Ensembl" id="ENSVURP00010015983.1"/>
    </source>
</evidence>
<reference evidence="8" key="3">
    <citation type="submission" date="2025-09" db="UniProtKB">
        <authorList>
            <consortium name="Ensembl"/>
        </authorList>
    </citation>
    <scope>IDENTIFICATION</scope>
</reference>
<dbReference type="SUPFAM" id="SSF48726">
    <property type="entry name" value="Immunoglobulin"/>
    <property type="match status" value="1"/>
</dbReference>
<dbReference type="InterPro" id="IPR013783">
    <property type="entry name" value="Ig-like_fold"/>
</dbReference>
<dbReference type="InterPro" id="IPR013106">
    <property type="entry name" value="Ig_V-set"/>
</dbReference>
<dbReference type="PANTHER" id="PTHR11860">
    <property type="entry name" value="POLYMERIC-IMMUNOGLOBULIN RECEPTOR"/>
    <property type="match status" value="1"/>
</dbReference>
<feature type="region of interest" description="Disordered" evidence="4">
    <location>
        <begin position="157"/>
        <end position="188"/>
    </location>
</feature>
<proteinExistence type="predicted"/>
<keyword evidence="9" id="KW-1185">Reference proteome</keyword>
<reference evidence="9" key="1">
    <citation type="submission" date="2018-12" db="EMBL/GenBank/DDBJ databases">
        <authorList>
            <person name="Yazar S."/>
        </authorList>
    </citation>
    <scope>NUCLEOTIDE SEQUENCE [LARGE SCALE GENOMIC DNA]</scope>
</reference>
<keyword evidence="6" id="KW-0732">Signal</keyword>
<evidence type="ECO:0000256" key="5">
    <source>
        <dbReference type="SAM" id="Phobius"/>
    </source>
</evidence>
<keyword evidence="5" id="KW-1133">Transmembrane helix</keyword>
<gene>
    <name evidence="8" type="primary">FCMR</name>
</gene>
<evidence type="ECO:0000256" key="4">
    <source>
        <dbReference type="SAM" id="MobiDB-lite"/>
    </source>
</evidence>
<keyword evidence="2 5" id="KW-0812">Transmembrane</keyword>
<accession>A0A4X2KWE4</accession>
<evidence type="ECO:0000256" key="6">
    <source>
        <dbReference type="SAM" id="SignalP"/>
    </source>
</evidence>
<dbReference type="InterPro" id="IPR050671">
    <property type="entry name" value="CD300_family_receptors"/>
</dbReference>
<evidence type="ECO:0000256" key="1">
    <source>
        <dbReference type="ARBA" id="ARBA00004370"/>
    </source>
</evidence>
<dbReference type="RefSeq" id="XP_027727435.1">
    <property type="nucleotide sequence ID" value="XM_027871634.1"/>
</dbReference>
<evidence type="ECO:0000256" key="3">
    <source>
        <dbReference type="ARBA" id="ARBA00023136"/>
    </source>
</evidence>
<dbReference type="InterPro" id="IPR036179">
    <property type="entry name" value="Ig-like_dom_sf"/>
</dbReference>
<dbReference type="OMA" id="FYHQPAA"/>
<dbReference type="GeneID" id="114050090"/>
<dbReference type="AlphaFoldDB" id="A0A4X2KWE4"/>
<evidence type="ECO:0000313" key="9">
    <source>
        <dbReference type="Proteomes" id="UP000314987"/>
    </source>
</evidence>
<organism evidence="8 9">
    <name type="scientific">Vombatus ursinus</name>
    <name type="common">Common wombat</name>
    <dbReference type="NCBI Taxonomy" id="29139"/>
    <lineage>
        <taxon>Eukaryota</taxon>
        <taxon>Metazoa</taxon>
        <taxon>Chordata</taxon>
        <taxon>Craniata</taxon>
        <taxon>Vertebrata</taxon>
        <taxon>Euteleostomi</taxon>
        <taxon>Mammalia</taxon>
        <taxon>Metatheria</taxon>
        <taxon>Diprotodontia</taxon>
        <taxon>Vombatidae</taxon>
        <taxon>Vombatus</taxon>
    </lineage>
</organism>
<feature type="domain" description="Immunoglobulin V-set" evidence="7">
    <location>
        <begin position="22"/>
        <end position="121"/>
    </location>
</feature>
<comment type="subcellular location">
    <subcellularLocation>
        <location evidence="1">Membrane</location>
    </subcellularLocation>
</comment>
<dbReference type="CTD" id="9214"/>
<dbReference type="PANTHER" id="PTHR11860:SF59">
    <property type="entry name" value="FAS APOPTOTIC INHIBITORY MOLECULE 3"/>
    <property type="match status" value="1"/>
</dbReference>
<evidence type="ECO:0000256" key="2">
    <source>
        <dbReference type="ARBA" id="ARBA00022692"/>
    </source>
</evidence>
<feature type="signal peptide" evidence="6">
    <location>
        <begin position="1"/>
        <end position="16"/>
    </location>
</feature>
<keyword evidence="3 5" id="KW-0472">Membrane</keyword>
<dbReference type="GeneTree" id="ENSGT00940000162282"/>
<dbReference type="GO" id="GO:0004888">
    <property type="term" value="F:transmembrane signaling receptor activity"/>
    <property type="evidence" value="ECO:0007669"/>
    <property type="project" value="TreeGrafter"/>
</dbReference>
<dbReference type="Gene3D" id="2.60.40.10">
    <property type="entry name" value="Immunoglobulins"/>
    <property type="match status" value="1"/>
</dbReference>
<protein>
    <recommendedName>
        <fullName evidence="7">Immunoglobulin V-set domain-containing protein</fullName>
    </recommendedName>
</protein>
<dbReference type="CDD" id="cd05716">
    <property type="entry name" value="IgV_pIgR_like"/>
    <property type="match status" value="1"/>
</dbReference>
<evidence type="ECO:0000259" key="7">
    <source>
        <dbReference type="Pfam" id="PF07686"/>
    </source>
</evidence>
<sequence length="418" mass="46984">MEVFLWILFFLPISEALKPLRETTLSGELGGSIDIRCPLKDPPQRYYLCREIKPRLCATVVSNTPFVDLDYKGRVSLKPLPKQNVFLVELRKLKEEDNGNYACGMGRHTEKGKTWKVILTVTPAPTEYNPFWEEPGSFEPLPPSWIWISNEVSSSLPTTQATSTSAPRTPRWQTQPPLDPSPTSSVLPQGTTLAAAATSQTSQSSVISKTLYLRRLLRSSTSSYSHHTRLQSESASYFGSSVRKDGGFHILIPATLGIILMMLLGMVLGRSLQKRRALSRRINRLTMRMSALEASQRVHSHLHRSHQRRLHWPISNRLRSQHNIYSAWPRQVQRPDQNGEQVPARGPRIAEPSTPTQVSNTAQLQAPVPVKNEYMSTYPLCLAEPEDCDSHDYINVSCSTQMPNCPLGLGFHDNKACC</sequence>
<dbReference type="Pfam" id="PF07686">
    <property type="entry name" value="V-set"/>
    <property type="match status" value="1"/>
</dbReference>
<feature type="region of interest" description="Disordered" evidence="4">
    <location>
        <begin position="332"/>
        <end position="360"/>
    </location>
</feature>
<reference evidence="8" key="2">
    <citation type="submission" date="2025-08" db="UniProtKB">
        <authorList>
            <consortium name="Ensembl"/>
        </authorList>
    </citation>
    <scope>IDENTIFICATION</scope>
</reference>
<dbReference type="STRING" id="29139.ENSVURP00010015983"/>
<feature type="chain" id="PRO_5021405366" description="Immunoglobulin V-set domain-containing protein" evidence="6">
    <location>
        <begin position="17"/>
        <end position="418"/>
    </location>
</feature>
<dbReference type="GO" id="GO:0005886">
    <property type="term" value="C:plasma membrane"/>
    <property type="evidence" value="ECO:0007669"/>
    <property type="project" value="TreeGrafter"/>
</dbReference>
<dbReference type="Proteomes" id="UP000314987">
    <property type="component" value="Unassembled WGS sequence"/>
</dbReference>